<evidence type="ECO:0000313" key="1">
    <source>
        <dbReference type="EMBL" id="JAT80453.1"/>
    </source>
</evidence>
<reference evidence="1" key="1">
    <citation type="submission" date="2015-09" db="EMBL/GenBank/DDBJ databases">
        <title>De novo assembly of Pectinophora gossypiella (Pink Bollworm) gut transcriptome.</title>
        <authorList>
            <person name="Tassone E.E."/>
        </authorList>
    </citation>
    <scope>NUCLEOTIDE SEQUENCE</scope>
</reference>
<name>A0A1E1W0F7_PECGO</name>
<gene>
    <name evidence="1" type="ORF">g.5940</name>
</gene>
<dbReference type="AlphaFoldDB" id="A0A1E1W0F7"/>
<proteinExistence type="predicted"/>
<sequence length="115" mass="13482">MKRGRKSAIPLEIQKTIFLKYKSAFENDELPSPCDKIFVDISNELECKMSVKSLYISLKTNFNYFFGINEDDCASKSEDENVEEIYFEKNSDADSVDDDVNEEKIRFFIDIHSWK</sequence>
<accession>A0A1E1W0F7</accession>
<organism evidence="1">
    <name type="scientific">Pectinophora gossypiella</name>
    <name type="common">Cotton pink bollworm</name>
    <name type="synonym">Depressaria gossypiella</name>
    <dbReference type="NCBI Taxonomy" id="13191"/>
    <lineage>
        <taxon>Eukaryota</taxon>
        <taxon>Metazoa</taxon>
        <taxon>Ecdysozoa</taxon>
        <taxon>Arthropoda</taxon>
        <taxon>Hexapoda</taxon>
        <taxon>Insecta</taxon>
        <taxon>Pterygota</taxon>
        <taxon>Neoptera</taxon>
        <taxon>Endopterygota</taxon>
        <taxon>Lepidoptera</taxon>
        <taxon>Glossata</taxon>
        <taxon>Ditrysia</taxon>
        <taxon>Gelechioidea</taxon>
        <taxon>Gelechiidae</taxon>
        <taxon>Apatetrinae</taxon>
        <taxon>Pectinophora</taxon>
    </lineage>
</organism>
<dbReference type="EMBL" id="GDQN01010601">
    <property type="protein sequence ID" value="JAT80453.1"/>
    <property type="molecule type" value="Transcribed_RNA"/>
</dbReference>
<feature type="non-terminal residue" evidence="1">
    <location>
        <position position="115"/>
    </location>
</feature>
<protein>
    <submittedName>
        <fullName evidence="1">Uncharacterized protein</fullName>
    </submittedName>
</protein>